<name>A0ABW7R367_9ACTN</name>
<reference evidence="2 3" key="1">
    <citation type="submission" date="2024-10" db="EMBL/GenBank/DDBJ databases">
        <title>The Natural Products Discovery Center: Release of the First 8490 Sequenced Strains for Exploring Actinobacteria Biosynthetic Diversity.</title>
        <authorList>
            <person name="Kalkreuter E."/>
            <person name="Kautsar S.A."/>
            <person name="Yang D."/>
            <person name="Bader C.D."/>
            <person name="Teijaro C.N."/>
            <person name="Fluegel L."/>
            <person name="Davis C.M."/>
            <person name="Simpson J.R."/>
            <person name="Lauterbach L."/>
            <person name="Steele A.D."/>
            <person name="Gui C."/>
            <person name="Meng S."/>
            <person name="Li G."/>
            <person name="Viehrig K."/>
            <person name="Ye F."/>
            <person name="Su P."/>
            <person name="Kiefer A.F."/>
            <person name="Nichols A."/>
            <person name="Cepeda A.J."/>
            <person name="Yan W."/>
            <person name="Fan B."/>
            <person name="Jiang Y."/>
            <person name="Adhikari A."/>
            <person name="Zheng C.-J."/>
            <person name="Schuster L."/>
            <person name="Cowan T.M."/>
            <person name="Smanski M.J."/>
            <person name="Chevrette M.G."/>
            <person name="De Carvalho L.P.S."/>
            <person name="Shen B."/>
        </authorList>
    </citation>
    <scope>NUCLEOTIDE SEQUENCE [LARGE SCALE GENOMIC DNA]</scope>
    <source>
        <strain evidence="2 3">NPDC017990</strain>
    </source>
</reference>
<feature type="region of interest" description="Disordered" evidence="1">
    <location>
        <begin position="47"/>
        <end position="68"/>
    </location>
</feature>
<gene>
    <name evidence="2" type="ORF">ACH4F9_42735</name>
</gene>
<evidence type="ECO:0000313" key="2">
    <source>
        <dbReference type="EMBL" id="MFH8551714.1"/>
    </source>
</evidence>
<organism evidence="2 3">
    <name type="scientific">Streptomyces longisporoflavus</name>
    <dbReference type="NCBI Taxonomy" id="28044"/>
    <lineage>
        <taxon>Bacteria</taxon>
        <taxon>Bacillati</taxon>
        <taxon>Actinomycetota</taxon>
        <taxon>Actinomycetes</taxon>
        <taxon>Kitasatosporales</taxon>
        <taxon>Streptomycetaceae</taxon>
        <taxon>Streptomyces</taxon>
    </lineage>
</organism>
<comment type="caution">
    <text evidence="2">The sequence shown here is derived from an EMBL/GenBank/DDBJ whole genome shotgun (WGS) entry which is preliminary data.</text>
</comment>
<dbReference type="EMBL" id="JBIRGQ010000014">
    <property type="protein sequence ID" value="MFH8551714.1"/>
    <property type="molecule type" value="Genomic_DNA"/>
</dbReference>
<evidence type="ECO:0000256" key="1">
    <source>
        <dbReference type="SAM" id="MobiDB-lite"/>
    </source>
</evidence>
<sequence>MRPGPGSRGTIHQAVAVTGMRRTRYRGLAKAATAVNLIRLDAWWNDTPPRPHENIPARGPQTRSMNELGNRVIETFYNRRRRRKHKTFGYLTPAETRQRHQHIPAA</sequence>
<keyword evidence="3" id="KW-1185">Reference proteome</keyword>
<dbReference type="Proteomes" id="UP001610818">
    <property type="component" value="Unassembled WGS sequence"/>
</dbReference>
<feature type="region of interest" description="Disordered" evidence="1">
    <location>
        <begin position="84"/>
        <end position="106"/>
    </location>
</feature>
<evidence type="ECO:0000313" key="3">
    <source>
        <dbReference type="Proteomes" id="UP001610818"/>
    </source>
</evidence>
<dbReference type="RefSeq" id="WP_397718767.1">
    <property type="nucleotide sequence ID" value="NZ_JBIRGN010000014.1"/>
</dbReference>
<proteinExistence type="predicted"/>
<protein>
    <recommendedName>
        <fullName evidence="4">Transposase</fullName>
    </recommendedName>
</protein>
<evidence type="ECO:0008006" key="4">
    <source>
        <dbReference type="Google" id="ProtNLM"/>
    </source>
</evidence>
<accession>A0ABW7R367</accession>